<dbReference type="EMBL" id="JBHUIX010000001">
    <property type="protein sequence ID" value="MFD2172502.1"/>
    <property type="molecule type" value="Genomic_DNA"/>
</dbReference>
<keyword evidence="2" id="KW-1185">Reference proteome</keyword>
<dbReference type="RefSeq" id="WP_377385403.1">
    <property type="nucleotide sequence ID" value="NZ_JBHUIX010000001.1"/>
</dbReference>
<evidence type="ECO:0000313" key="1">
    <source>
        <dbReference type="EMBL" id="MFD2172502.1"/>
    </source>
</evidence>
<proteinExistence type="predicted"/>
<accession>A0ABW5A2L7</accession>
<protein>
    <submittedName>
        <fullName evidence="1">Uncharacterized protein</fullName>
    </submittedName>
</protein>
<evidence type="ECO:0000313" key="2">
    <source>
        <dbReference type="Proteomes" id="UP001597413"/>
    </source>
</evidence>
<reference evidence="2" key="1">
    <citation type="journal article" date="2019" name="Int. J. Syst. Evol. Microbiol.">
        <title>The Global Catalogue of Microorganisms (GCM) 10K type strain sequencing project: providing services to taxonomists for standard genome sequencing and annotation.</title>
        <authorList>
            <consortium name="The Broad Institute Genomics Platform"/>
            <consortium name="The Broad Institute Genome Sequencing Center for Infectious Disease"/>
            <person name="Wu L."/>
            <person name="Ma J."/>
        </authorList>
    </citation>
    <scope>NUCLEOTIDE SEQUENCE [LARGE SCALE GENOMIC DNA]</scope>
    <source>
        <strain evidence="2">CCUG 55131</strain>
    </source>
</reference>
<comment type="caution">
    <text evidence="1">The sequence shown here is derived from an EMBL/GenBank/DDBJ whole genome shotgun (WGS) entry which is preliminary data.</text>
</comment>
<gene>
    <name evidence="1" type="ORF">ACFSM0_00205</name>
</gene>
<dbReference type="Proteomes" id="UP001597413">
    <property type="component" value="Unassembled WGS sequence"/>
</dbReference>
<sequence>MIHDPTRETLTLTLDGRKVRLVPTIIEGYTLEIDGKNVTSFLSHSPPMLRAVASLEAQGEFGVGDLELASDRKKWAVSGGSGKPAGKD</sequence>
<organism evidence="1 2">
    <name type="scientific">Rhodobacter lacus</name>
    <dbReference type="NCBI Taxonomy" id="1641972"/>
    <lineage>
        <taxon>Bacteria</taxon>
        <taxon>Pseudomonadati</taxon>
        <taxon>Pseudomonadota</taxon>
        <taxon>Alphaproteobacteria</taxon>
        <taxon>Rhodobacterales</taxon>
        <taxon>Rhodobacter group</taxon>
        <taxon>Rhodobacter</taxon>
    </lineage>
</organism>
<name>A0ABW5A2L7_9RHOB</name>